<gene>
    <name evidence="3" type="ORF">SCF082_LOCUS34533</name>
</gene>
<reference evidence="3 4" key="1">
    <citation type="submission" date="2024-02" db="EMBL/GenBank/DDBJ databases">
        <authorList>
            <person name="Chen Y."/>
            <person name="Shah S."/>
            <person name="Dougan E. K."/>
            <person name="Thang M."/>
            <person name="Chan C."/>
        </authorList>
    </citation>
    <scope>NUCLEOTIDE SEQUENCE [LARGE SCALE GENOMIC DNA]</scope>
</reference>
<dbReference type="InterPro" id="IPR037171">
    <property type="entry name" value="NagB/RpiA_transferase-like"/>
</dbReference>
<comment type="caution">
    <text evidence="3">The sequence shown here is derived from an EMBL/GenBank/DDBJ whole genome shotgun (WGS) entry which is preliminary data.</text>
</comment>
<evidence type="ECO:0000313" key="3">
    <source>
        <dbReference type="EMBL" id="CAK9068664.1"/>
    </source>
</evidence>
<dbReference type="EMBL" id="CAXAMM010031779">
    <property type="protein sequence ID" value="CAK9068664.1"/>
    <property type="molecule type" value="Genomic_DNA"/>
</dbReference>
<dbReference type="InterPro" id="IPR039104">
    <property type="entry name" value="6PGL"/>
</dbReference>
<dbReference type="Proteomes" id="UP001642464">
    <property type="component" value="Unassembled WGS sequence"/>
</dbReference>
<dbReference type="PANTHER" id="PTHR11054">
    <property type="entry name" value="6-PHOSPHOGLUCONOLACTONASE"/>
    <property type="match status" value="1"/>
</dbReference>
<evidence type="ECO:0000256" key="1">
    <source>
        <dbReference type="SAM" id="MobiDB-lite"/>
    </source>
</evidence>
<proteinExistence type="predicted"/>
<evidence type="ECO:0000259" key="2">
    <source>
        <dbReference type="Pfam" id="PF01182"/>
    </source>
</evidence>
<feature type="region of interest" description="Disordered" evidence="1">
    <location>
        <begin position="1"/>
        <end position="38"/>
    </location>
</feature>
<dbReference type="PANTHER" id="PTHR11054:SF0">
    <property type="entry name" value="6-PHOSPHOGLUCONOLACTONASE"/>
    <property type="match status" value="1"/>
</dbReference>
<evidence type="ECO:0000313" key="4">
    <source>
        <dbReference type="Proteomes" id="UP001642464"/>
    </source>
</evidence>
<sequence>MLSAMLPGGAVTTHHPQRNPVPRWSPVPTRWANGSRSGRVGPKIGVAASLGGACATARAARRRVARAAAAGSEFVIEGRGNVVVLAKEEDVLAEVAAEVASCASAAIEEKGAFSLCVPGGFGKADGQEPVSARLVGQSLQMLVGEDVDFSKWHVFFTGERLDGQESFLLAKELWIDACGIPADQVHPVPQIPSAEGAAAQYTAEICMQEETVLVDSEEGLPALDLLLLHVGPDGTVGRLKPNSSEIDEAGTGKVVLPIEEAGAEAAIVGPDFMNAARSAVLLATGSHSAQAVQAALKKPSASCPASLLRTQQMTWMLDSDCATLI</sequence>
<organism evidence="3 4">
    <name type="scientific">Durusdinium trenchii</name>
    <dbReference type="NCBI Taxonomy" id="1381693"/>
    <lineage>
        <taxon>Eukaryota</taxon>
        <taxon>Sar</taxon>
        <taxon>Alveolata</taxon>
        <taxon>Dinophyceae</taxon>
        <taxon>Suessiales</taxon>
        <taxon>Symbiodiniaceae</taxon>
        <taxon>Durusdinium</taxon>
    </lineage>
</organism>
<dbReference type="InterPro" id="IPR006148">
    <property type="entry name" value="Glc/Gal-6P_isomerase"/>
</dbReference>
<name>A0ABP0P1K0_9DINO</name>
<dbReference type="Gene3D" id="3.40.50.1360">
    <property type="match status" value="1"/>
</dbReference>
<accession>A0ABP0P1K0</accession>
<dbReference type="Pfam" id="PF01182">
    <property type="entry name" value="Glucosamine_iso"/>
    <property type="match status" value="1"/>
</dbReference>
<dbReference type="SUPFAM" id="SSF100950">
    <property type="entry name" value="NagB/RpiA/CoA transferase-like"/>
    <property type="match status" value="1"/>
</dbReference>
<protein>
    <recommendedName>
        <fullName evidence="2">Glucosamine/galactosamine-6-phosphate isomerase domain-containing protein</fullName>
    </recommendedName>
</protein>
<feature type="domain" description="Glucosamine/galactosamine-6-phosphate isomerase" evidence="2">
    <location>
        <begin position="87"/>
        <end position="315"/>
    </location>
</feature>
<keyword evidence="4" id="KW-1185">Reference proteome</keyword>